<keyword evidence="2" id="KW-1185">Reference proteome</keyword>
<dbReference type="EMBL" id="MU393429">
    <property type="protein sequence ID" value="KAI4869658.1"/>
    <property type="molecule type" value="Genomic_DNA"/>
</dbReference>
<organism evidence="1 2">
    <name type="scientific">Hypoxylon rubiginosum</name>
    <dbReference type="NCBI Taxonomy" id="110542"/>
    <lineage>
        <taxon>Eukaryota</taxon>
        <taxon>Fungi</taxon>
        <taxon>Dikarya</taxon>
        <taxon>Ascomycota</taxon>
        <taxon>Pezizomycotina</taxon>
        <taxon>Sordariomycetes</taxon>
        <taxon>Xylariomycetidae</taxon>
        <taxon>Xylariales</taxon>
        <taxon>Hypoxylaceae</taxon>
        <taxon>Hypoxylon</taxon>
    </lineage>
</organism>
<accession>A0ACB9ZDI1</accession>
<proteinExistence type="predicted"/>
<reference evidence="1 2" key="1">
    <citation type="journal article" date="2022" name="New Phytol.">
        <title>Ecological generalism drives hyperdiversity of secondary metabolite gene clusters in xylarialean endophytes.</title>
        <authorList>
            <person name="Franco M.E.E."/>
            <person name="Wisecaver J.H."/>
            <person name="Arnold A.E."/>
            <person name="Ju Y.M."/>
            <person name="Slot J.C."/>
            <person name="Ahrendt S."/>
            <person name="Moore L.P."/>
            <person name="Eastman K.E."/>
            <person name="Scott K."/>
            <person name="Konkel Z."/>
            <person name="Mondo S.J."/>
            <person name="Kuo A."/>
            <person name="Hayes R.D."/>
            <person name="Haridas S."/>
            <person name="Andreopoulos B."/>
            <person name="Riley R."/>
            <person name="LaButti K."/>
            <person name="Pangilinan J."/>
            <person name="Lipzen A."/>
            <person name="Amirebrahimi M."/>
            <person name="Yan J."/>
            <person name="Adam C."/>
            <person name="Keymanesh K."/>
            <person name="Ng V."/>
            <person name="Louie K."/>
            <person name="Northen T."/>
            <person name="Drula E."/>
            <person name="Henrissat B."/>
            <person name="Hsieh H.M."/>
            <person name="Youens-Clark K."/>
            <person name="Lutzoni F."/>
            <person name="Miadlikowska J."/>
            <person name="Eastwood D.C."/>
            <person name="Hamelin R.C."/>
            <person name="Grigoriev I.V."/>
            <person name="U'Ren J.M."/>
        </authorList>
    </citation>
    <scope>NUCLEOTIDE SEQUENCE [LARGE SCALE GENOMIC DNA]</scope>
    <source>
        <strain evidence="1 2">CBS 119005</strain>
    </source>
</reference>
<dbReference type="Proteomes" id="UP001497700">
    <property type="component" value="Unassembled WGS sequence"/>
</dbReference>
<sequence length="355" mass="36670">MASPLAKIGIISIGDMGVGLAKLLVAHGFAVATNVTGRSADTVERARTAQVELLPSDEALARSCSVILSVVPPRDAVATAQRIVDAVAGPAAVRRTDADPPLYFADLNAVAPSSVKKIAALFSGSRDAGASSVRFVDGSILGGPPSPKAEADSSASSSSSTVSTPAPPASGENDDDTIAATWNRPSIPTSGPHKLADVPAFGARLAATLNMRHVSADVGAASGLKMCFASFSKGFTSLAIQSFTTAHRLGILPDLQAELRTVLGPHYRLASKGVVGMAPKAYRWVGEMEEIARTLSEEGGFAPDSFVGAAKVYRTVADDTVLGLEKIGKRKRGTTVEDVAAAMAEGMQTKRKKDE</sequence>
<comment type="caution">
    <text evidence="1">The sequence shown here is derived from an EMBL/GenBank/DDBJ whole genome shotgun (WGS) entry which is preliminary data.</text>
</comment>
<evidence type="ECO:0000313" key="1">
    <source>
        <dbReference type="EMBL" id="KAI4869658.1"/>
    </source>
</evidence>
<name>A0ACB9ZDI1_9PEZI</name>
<gene>
    <name evidence="1" type="ORF">F4820DRAFT_406458</name>
</gene>
<protein>
    <submittedName>
        <fullName evidence="1">6-phosphogluconate dehydrogenase C-terminal domain-like protein</fullName>
    </submittedName>
</protein>
<evidence type="ECO:0000313" key="2">
    <source>
        <dbReference type="Proteomes" id="UP001497700"/>
    </source>
</evidence>